<proteinExistence type="predicted"/>
<feature type="region of interest" description="Disordered" evidence="1">
    <location>
        <begin position="1"/>
        <end position="22"/>
    </location>
</feature>
<organism evidence="2 3">
    <name type="scientific">Roseicyclus mahoneyensis</name>
    <dbReference type="NCBI Taxonomy" id="164332"/>
    <lineage>
        <taxon>Bacteria</taxon>
        <taxon>Pseudomonadati</taxon>
        <taxon>Pseudomonadota</taxon>
        <taxon>Alphaproteobacteria</taxon>
        <taxon>Rhodobacterales</taxon>
        <taxon>Roseobacteraceae</taxon>
        <taxon>Roseicyclus</taxon>
    </lineage>
</organism>
<protein>
    <submittedName>
        <fullName evidence="2">Uncharacterized protein</fullName>
    </submittedName>
</protein>
<comment type="caution">
    <text evidence="2">The sequence shown here is derived from an EMBL/GenBank/DDBJ whole genome shotgun (WGS) entry which is preliminary data.</text>
</comment>
<dbReference type="AlphaFoldDB" id="A0A316G5P8"/>
<gene>
    <name evidence="2" type="ORF">C7455_1206</name>
</gene>
<evidence type="ECO:0000313" key="3">
    <source>
        <dbReference type="Proteomes" id="UP000245708"/>
    </source>
</evidence>
<dbReference type="RefSeq" id="WP_109671117.1">
    <property type="nucleotide sequence ID" value="NZ_QGGW01000020.1"/>
</dbReference>
<evidence type="ECO:0000256" key="1">
    <source>
        <dbReference type="SAM" id="MobiDB-lite"/>
    </source>
</evidence>
<sequence length="87" mass="10066">MKKFERTIPEDHPDAAHVRGHNVKPAKIKPTLADWERYLELMARLVIHDHVYIPIFKRVEAEIAKVTDEEDVISRARKIAAMPVKKG</sequence>
<name>A0A316G5P8_9RHOB</name>
<keyword evidence="3" id="KW-1185">Reference proteome</keyword>
<dbReference type="EMBL" id="QGGW01000020">
    <property type="protein sequence ID" value="PWK55110.1"/>
    <property type="molecule type" value="Genomic_DNA"/>
</dbReference>
<dbReference type="Proteomes" id="UP000245708">
    <property type="component" value="Unassembled WGS sequence"/>
</dbReference>
<accession>A0A316G5P8</accession>
<dbReference type="OrthoDB" id="7876519at2"/>
<feature type="compositionally biased region" description="Basic and acidic residues" evidence="1">
    <location>
        <begin position="1"/>
        <end position="17"/>
    </location>
</feature>
<evidence type="ECO:0000313" key="2">
    <source>
        <dbReference type="EMBL" id="PWK55110.1"/>
    </source>
</evidence>
<reference evidence="2 3" key="1">
    <citation type="submission" date="2018-05" db="EMBL/GenBank/DDBJ databases">
        <title>Genomic Encyclopedia of Type Strains, Phase IV (KMG-IV): sequencing the most valuable type-strain genomes for metagenomic binning, comparative biology and taxonomic classification.</title>
        <authorList>
            <person name="Goeker M."/>
        </authorList>
    </citation>
    <scope>NUCLEOTIDE SEQUENCE [LARGE SCALE GENOMIC DNA]</scope>
    <source>
        <strain evidence="2 3">DSM 16097</strain>
    </source>
</reference>